<dbReference type="Proteomes" id="UP000736335">
    <property type="component" value="Unassembled WGS sequence"/>
</dbReference>
<dbReference type="EMBL" id="WIUZ02000007">
    <property type="protein sequence ID" value="KAF9785264.1"/>
    <property type="molecule type" value="Genomic_DNA"/>
</dbReference>
<reference evidence="2" key="1">
    <citation type="journal article" date="2020" name="Nat. Commun.">
        <title>Large-scale genome sequencing of mycorrhizal fungi provides insights into the early evolution of symbiotic traits.</title>
        <authorList>
            <person name="Miyauchi S."/>
            <person name="Kiss E."/>
            <person name="Kuo A."/>
            <person name="Drula E."/>
            <person name="Kohler A."/>
            <person name="Sanchez-Garcia M."/>
            <person name="Morin E."/>
            <person name="Andreopoulos B."/>
            <person name="Barry K.W."/>
            <person name="Bonito G."/>
            <person name="Buee M."/>
            <person name="Carver A."/>
            <person name="Chen C."/>
            <person name="Cichocki N."/>
            <person name="Clum A."/>
            <person name="Culley D."/>
            <person name="Crous P.W."/>
            <person name="Fauchery L."/>
            <person name="Girlanda M."/>
            <person name="Hayes R.D."/>
            <person name="Keri Z."/>
            <person name="LaButti K."/>
            <person name="Lipzen A."/>
            <person name="Lombard V."/>
            <person name="Magnuson J."/>
            <person name="Maillard F."/>
            <person name="Murat C."/>
            <person name="Nolan M."/>
            <person name="Ohm R.A."/>
            <person name="Pangilinan J."/>
            <person name="Pereira M.F."/>
            <person name="Perotto S."/>
            <person name="Peter M."/>
            <person name="Pfister S."/>
            <person name="Riley R."/>
            <person name="Sitrit Y."/>
            <person name="Stielow J.B."/>
            <person name="Szollosi G."/>
            <person name="Zifcakova L."/>
            <person name="Stursova M."/>
            <person name="Spatafora J.W."/>
            <person name="Tedersoo L."/>
            <person name="Vaario L.M."/>
            <person name="Yamada A."/>
            <person name="Yan M."/>
            <person name="Wang P."/>
            <person name="Xu J."/>
            <person name="Bruns T."/>
            <person name="Baldrian P."/>
            <person name="Vilgalys R."/>
            <person name="Dunand C."/>
            <person name="Henrissat B."/>
            <person name="Grigoriev I.V."/>
            <person name="Hibbett D."/>
            <person name="Nagy L.G."/>
            <person name="Martin F.M."/>
        </authorList>
    </citation>
    <scope>NUCLEOTIDE SEQUENCE</scope>
    <source>
        <strain evidence="2">UH-Tt-Lm1</strain>
    </source>
</reference>
<organism evidence="2 3">
    <name type="scientific">Thelephora terrestris</name>
    <dbReference type="NCBI Taxonomy" id="56493"/>
    <lineage>
        <taxon>Eukaryota</taxon>
        <taxon>Fungi</taxon>
        <taxon>Dikarya</taxon>
        <taxon>Basidiomycota</taxon>
        <taxon>Agaricomycotina</taxon>
        <taxon>Agaricomycetes</taxon>
        <taxon>Thelephorales</taxon>
        <taxon>Thelephoraceae</taxon>
        <taxon>Thelephora</taxon>
    </lineage>
</organism>
<keyword evidence="3" id="KW-1185">Reference proteome</keyword>
<sequence length="898" mass="102134">MVCFKLFTYSYAHKLLKGSPCDHRGSFLPSGMLPAPQPPKSEDDWTPFTSRAGFELAEILYLKAHLSQTMINDLLDIWSATLVPHNDVPPITSHRDLHSQIDAIGLGNIPWRSYTAQYQWLLPEDGPVPEWIRKKYPIWYRDPRKVIHHILANPEFTSGIDYAPHQDFQDGERQYKDFMSGDWAWEQCDIIATDPTTHGSMFVPIMLGTDKTTVSVATGQHEYHPIYLSVGNVHNRIRRAHKHALVLIGFLPIPKGSREDTKNSLFRDFRRRLFHGSLVVINDSIKNYMTKWDVVQCADHHFRRAIYGFGPYIADYPEQSTAAGTVYGWCVTCTANPADLDGSPAVLRTLRQLLELSETEDEDTLWFGYGIVPNFLPFTTKFPRADIYELLTPDLLHQAIKGTYKDHLVSWVETYLNIQNGHARGAEMLDEIDRRIAITPLFPGLRRFKQGRNFQQWTGNDSKAFMKVFVTSLEGIVPIDIIKTITAFLEFCYIARLDTITQSSLNALDHNLAKFHHHRKIFQESGVRPTGFSLPRQHALVHYRHHIEKFGAPNGLSSSITESKHISAVKKPWRQSNHYEALGQMLTTNSRNDKLAAARVDFSSRGMLNGTCLGEALEKLRDLSEDTSDDDTEDSDLHDNDEHGRDLDADEDGEETGPVDGPSVFSEVTLAHKRARGYPLISFQELGRHIKQENLEALVRRFLFYQENPTFDGTPPLSSCPSLEYVKDLSVFNSAKAVFCAPSNISGIEGLYHETIRSTTRWQTSGITAPRRDCVLLVTGSDLAGVRGLNVARVHLLFSFALKDEVYQCALVHEFCKTFTEPDPDNGLWIFEPDYSPDDSRIMSVIHLDSIIRGAHLLPVFKDNTPIPREINFTNTLDVFKGFYLNKYIDYHAFKTLY</sequence>
<accession>A0A9P6L767</accession>
<dbReference type="Pfam" id="PF18759">
    <property type="entry name" value="Plavaka"/>
    <property type="match status" value="1"/>
</dbReference>
<dbReference type="OrthoDB" id="3199698at2759"/>
<gene>
    <name evidence="2" type="ORF">BJ322DRAFT_1006612</name>
</gene>
<feature type="compositionally biased region" description="Acidic residues" evidence="1">
    <location>
        <begin position="625"/>
        <end position="634"/>
    </location>
</feature>
<protein>
    <submittedName>
        <fullName evidence="2">Uncharacterized protein</fullName>
    </submittedName>
</protein>
<dbReference type="InterPro" id="IPR041078">
    <property type="entry name" value="Plavaka"/>
</dbReference>
<dbReference type="AlphaFoldDB" id="A0A9P6L767"/>
<name>A0A9P6L767_9AGAM</name>
<feature type="compositionally biased region" description="Basic and acidic residues" evidence="1">
    <location>
        <begin position="635"/>
        <end position="647"/>
    </location>
</feature>
<evidence type="ECO:0000313" key="3">
    <source>
        <dbReference type="Proteomes" id="UP000736335"/>
    </source>
</evidence>
<reference evidence="2" key="2">
    <citation type="submission" date="2020-11" db="EMBL/GenBank/DDBJ databases">
        <authorList>
            <consortium name="DOE Joint Genome Institute"/>
            <person name="Kuo A."/>
            <person name="Miyauchi S."/>
            <person name="Kiss E."/>
            <person name="Drula E."/>
            <person name="Kohler A."/>
            <person name="Sanchez-Garcia M."/>
            <person name="Andreopoulos B."/>
            <person name="Barry K.W."/>
            <person name="Bonito G."/>
            <person name="Buee M."/>
            <person name="Carver A."/>
            <person name="Chen C."/>
            <person name="Cichocki N."/>
            <person name="Clum A."/>
            <person name="Culley D."/>
            <person name="Crous P.W."/>
            <person name="Fauchery L."/>
            <person name="Girlanda M."/>
            <person name="Hayes R."/>
            <person name="Keri Z."/>
            <person name="Labutti K."/>
            <person name="Lipzen A."/>
            <person name="Lombard V."/>
            <person name="Magnuson J."/>
            <person name="Maillard F."/>
            <person name="Morin E."/>
            <person name="Murat C."/>
            <person name="Nolan M."/>
            <person name="Ohm R."/>
            <person name="Pangilinan J."/>
            <person name="Pereira M."/>
            <person name="Perotto S."/>
            <person name="Peter M."/>
            <person name="Riley R."/>
            <person name="Sitrit Y."/>
            <person name="Stielow B."/>
            <person name="Szollosi G."/>
            <person name="Zifcakova L."/>
            <person name="Stursova M."/>
            <person name="Spatafora J.W."/>
            <person name="Tedersoo L."/>
            <person name="Vaario L.-M."/>
            <person name="Yamada A."/>
            <person name="Yan M."/>
            <person name="Wang P."/>
            <person name="Xu J."/>
            <person name="Bruns T."/>
            <person name="Baldrian P."/>
            <person name="Vilgalys R."/>
            <person name="Henrissat B."/>
            <person name="Grigoriev I.V."/>
            <person name="Hibbett D."/>
            <person name="Nagy L.G."/>
            <person name="Martin F.M."/>
        </authorList>
    </citation>
    <scope>NUCLEOTIDE SEQUENCE</scope>
    <source>
        <strain evidence="2">UH-Tt-Lm1</strain>
    </source>
</reference>
<evidence type="ECO:0000313" key="2">
    <source>
        <dbReference type="EMBL" id="KAF9785264.1"/>
    </source>
</evidence>
<proteinExistence type="predicted"/>
<evidence type="ECO:0000256" key="1">
    <source>
        <dbReference type="SAM" id="MobiDB-lite"/>
    </source>
</evidence>
<comment type="caution">
    <text evidence="2">The sequence shown here is derived from an EMBL/GenBank/DDBJ whole genome shotgun (WGS) entry which is preliminary data.</text>
</comment>
<feature type="compositionally biased region" description="Acidic residues" evidence="1">
    <location>
        <begin position="648"/>
        <end position="657"/>
    </location>
</feature>
<feature type="region of interest" description="Disordered" evidence="1">
    <location>
        <begin position="623"/>
        <end position="663"/>
    </location>
</feature>